<evidence type="ECO:0000313" key="3">
    <source>
        <dbReference type="EMBL" id="PZO41716.1"/>
    </source>
</evidence>
<accession>A0A2W4WA44</accession>
<evidence type="ECO:0000313" key="4">
    <source>
        <dbReference type="Proteomes" id="UP000249467"/>
    </source>
</evidence>
<dbReference type="EMBL" id="QBML01000010">
    <property type="protein sequence ID" value="PZO41716.1"/>
    <property type="molecule type" value="Genomic_DNA"/>
</dbReference>
<feature type="transmembrane region" description="Helical" evidence="2">
    <location>
        <begin position="79"/>
        <end position="101"/>
    </location>
</feature>
<feature type="region of interest" description="Disordered" evidence="1">
    <location>
        <begin position="26"/>
        <end position="54"/>
    </location>
</feature>
<reference evidence="3 4" key="1">
    <citation type="submission" date="2018-04" db="EMBL/GenBank/DDBJ databases">
        <authorList>
            <person name="Go L.Y."/>
            <person name="Mitchell J.A."/>
        </authorList>
    </citation>
    <scope>NUCLEOTIDE SEQUENCE [LARGE SCALE GENOMIC DNA]</scope>
    <source>
        <strain evidence="3">ULC066bin1</strain>
    </source>
</reference>
<dbReference type="AlphaFoldDB" id="A0A2W4WA44"/>
<keyword evidence="2" id="KW-0812">Transmembrane</keyword>
<gene>
    <name evidence="3" type="ORF">DCF19_09160</name>
</gene>
<comment type="caution">
    <text evidence="3">The sequence shown here is derived from an EMBL/GenBank/DDBJ whole genome shotgun (WGS) entry which is preliminary data.</text>
</comment>
<feature type="compositionally biased region" description="Polar residues" evidence="1">
    <location>
        <begin position="36"/>
        <end position="54"/>
    </location>
</feature>
<sequence length="218" mass="23877">MIIIGSVSAAKLCLTMQKLWFKSKRSQSLPPEEEQTGSSSAIGESTQEVATPTTAETKGSVKYFPKFLQRPFAWQISSAWLILILGLGGIAVVTMLGLQYLTAPEATPDSNLACKSQISGDWQTPFGKVTLQEESENLISGKYEYANFERGKIVGELTGKLSNNVVTFDWQETPKQQPKQQGKGILIFAEGCKEFYGSYGTADSTSNFGNWQGSRIPK</sequence>
<proteinExistence type="predicted"/>
<keyword evidence="2" id="KW-0472">Membrane</keyword>
<protein>
    <submittedName>
        <fullName evidence="3">Uncharacterized protein</fullName>
    </submittedName>
</protein>
<organism evidence="3 4">
    <name type="scientific">Pseudanabaena frigida</name>
    <dbReference type="NCBI Taxonomy" id="945775"/>
    <lineage>
        <taxon>Bacteria</taxon>
        <taxon>Bacillati</taxon>
        <taxon>Cyanobacteriota</taxon>
        <taxon>Cyanophyceae</taxon>
        <taxon>Pseudanabaenales</taxon>
        <taxon>Pseudanabaenaceae</taxon>
        <taxon>Pseudanabaena</taxon>
    </lineage>
</organism>
<name>A0A2W4WA44_9CYAN</name>
<evidence type="ECO:0000256" key="2">
    <source>
        <dbReference type="SAM" id="Phobius"/>
    </source>
</evidence>
<evidence type="ECO:0000256" key="1">
    <source>
        <dbReference type="SAM" id="MobiDB-lite"/>
    </source>
</evidence>
<reference evidence="3 4" key="2">
    <citation type="submission" date="2018-06" db="EMBL/GenBank/DDBJ databases">
        <title>Metagenomic assembly of (sub)arctic Cyanobacteria and their associated microbiome from non-axenic cultures.</title>
        <authorList>
            <person name="Baurain D."/>
        </authorList>
    </citation>
    <scope>NUCLEOTIDE SEQUENCE [LARGE SCALE GENOMIC DNA]</scope>
    <source>
        <strain evidence="3">ULC066bin1</strain>
    </source>
</reference>
<dbReference type="Proteomes" id="UP000249467">
    <property type="component" value="Unassembled WGS sequence"/>
</dbReference>
<keyword evidence="2" id="KW-1133">Transmembrane helix</keyword>